<gene>
    <name evidence="3" type="ORF">QBC34DRAFT_403281</name>
</gene>
<dbReference type="PANTHER" id="PTHR33112:SF16">
    <property type="entry name" value="HETEROKARYON INCOMPATIBILITY DOMAIN-CONTAINING PROTEIN"/>
    <property type="match status" value="1"/>
</dbReference>
<keyword evidence="1" id="KW-1133">Transmembrane helix</keyword>
<reference evidence="3" key="1">
    <citation type="journal article" date="2023" name="Mol. Phylogenet. Evol.">
        <title>Genome-scale phylogeny and comparative genomics of the fungal order Sordariales.</title>
        <authorList>
            <person name="Hensen N."/>
            <person name="Bonometti L."/>
            <person name="Westerberg I."/>
            <person name="Brannstrom I.O."/>
            <person name="Guillou S."/>
            <person name="Cros-Aarteil S."/>
            <person name="Calhoun S."/>
            <person name="Haridas S."/>
            <person name="Kuo A."/>
            <person name="Mondo S."/>
            <person name="Pangilinan J."/>
            <person name="Riley R."/>
            <person name="LaButti K."/>
            <person name="Andreopoulos B."/>
            <person name="Lipzen A."/>
            <person name="Chen C."/>
            <person name="Yan M."/>
            <person name="Daum C."/>
            <person name="Ng V."/>
            <person name="Clum A."/>
            <person name="Steindorff A."/>
            <person name="Ohm R.A."/>
            <person name="Martin F."/>
            <person name="Silar P."/>
            <person name="Natvig D.O."/>
            <person name="Lalanne C."/>
            <person name="Gautier V."/>
            <person name="Ament-Velasquez S.L."/>
            <person name="Kruys A."/>
            <person name="Hutchinson M.I."/>
            <person name="Powell A.J."/>
            <person name="Barry K."/>
            <person name="Miller A.N."/>
            <person name="Grigoriev I.V."/>
            <person name="Debuchy R."/>
            <person name="Gladieux P."/>
            <person name="Hiltunen Thoren M."/>
            <person name="Johannesson H."/>
        </authorList>
    </citation>
    <scope>NUCLEOTIDE SEQUENCE</scope>
    <source>
        <strain evidence="3">PSN243</strain>
    </source>
</reference>
<protein>
    <submittedName>
        <fullName evidence="3">Heterokaryon incompatibility protein-domain-containing protein</fullName>
    </submittedName>
</protein>
<accession>A0AAV9GND9</accession>
<dbReference type="Proteomes" id="UP001321760">
    <property type="component" value="Unassembled WGS sequence"/>
</dbReference>
<name>A0AAV9GND9_9PEZI</name>
<feature type="domain" description="Heterokaryon incompatibility" evidence="2">
    <location>
        <begin position="376"/>
        <end position="528"/>
    </location>
</feature>
<organism evidence="3 4">
    <name type="scientific">Podospora aff. communis PSN243</name>
    <dbReference type="NCBI Taxonomy" id="3040156"/>
    <lineage>
        <taxon>Eukaryota</taxon>
        <taxon>Fungi</taxon>
        <taxon>Dikarya</taxon>
        <taxon>Ascomycota</taxon>
        <taxon>Pezizomycotina</taxon>
        <taxon>Sordariomycetes</taxon>
        <taxon>Sordariomycetidae</taxon>
        <taxon>Sordariales</taxon>
        <taxon>Podosporaceae</taxon>
        <taxon>Podospora</taxon>
    </lineage>
</organism>
<dbReference type="Pfam" id="PF06985">
    <property type="entry name" value="HET"/>
    <property type="match status" value="1"/>
</dbReference>
<sequence>MPGRYGRRGRRQTPAGPPTLLDKVWWWSWAVSLAGAVTFYFLAPLPSDDLKGFSILIFFSPILLVTAAMIIYGLILAIPYIFVIWLPLCTIAWIYASLTPPSETRENVIMFILLSPFILVYSYFGGGFLLIYMYFVLVLLANLFYALLLWRWVFCRPRFRTQDPFSETKLCDHCKTIIIRSGLLLGRWTFLTKASEYYRYVHNPDPRQPNTPESPPACHLCYLLRRQHDKLVRFSTLRSSTEGYGTFPPDANPRDLEGADAIIKISTGTWVPIDRNSWDPDCYLELLPNKEAESRTKLSIEASKLTPLESPRLSSTGSATVTKTAKTWLQTCSAHRACQPQTKSAFIPTRLLNVGQSSDPACRLVERSELDGPVEYFALSHCWGSDVQVTLTVSNYAMMKQEVAISTLSQNFRDAIAATRSLGVQYLWIDCLCIIQDSPEDEDWNQESVLMMDVFANAQCTISATASASSQGGCFRDRMGALNYCKLVTSPTSELRIYVPEERMSIRELFDSRVEVAPLMKRGWVFQERLLSRRIIHFCSDMILFECNTMQATEQDPRGSDYSKVPYLLVGGRIQDSSSPSSTASPAPVRVDIKSPSTVVDRNVREQIAAGNYEDHSATKGIRGALDTLISIDASKDLSLHERLAFNERWYELVASYSQGALTKQTDKLIAIAGVAGLVKKRSHARYLAGLWSNVSVELGLLWRVVSSNSQRHKIYIAPTWSWASVDGQVRFSPKLEINKSEITLHSHVDNAAVSLRASAGSHLDGGEVLITGPTAKCTVAAARTYGSALELRIPSQDPYMTPTHFWPDYEDDWTNTEEEFIALVVMTSKVYSWSHRPTSYGLVLQASGSGEDDATVMKRVGVFEARVLVNFECLDLWIEKWEKRQIKII</sequence>
<dbReference type="AlphaFoldDB" id="A0AAV9GND9"/>
<evidence type="ECO:0000313" key="3">
    <source>
        <dbReference type="EMBL" id="KAK4450349.1"/>
    </source>
</evidence>
<keyword evidence="1" id="KW-0472">Membrane</keyword>
<feature type="transmembrane region" description="Helical" evidence="1">
    <location>
        <begin position="55"/>
        <end position="72"/>
    </location>
</feature>
<dbReference type="EMBL" id="MU865933">
    <property type="protein sequence ID" value="KAK4450349.1"/>
    <property type="molecule type" value="Genomic_DNA"/>
</dbReference>
<keyword evidence="1" id="KW-0812">Transmembrane</keyword>
<feature type="transmembrane region" description="Helical" evidence="1">
    <location>
        <begin position="108"/>
        <end position="124"/>
    </location>
</feature>
<evidence type="ECO:0000313" key="4">
    <source>
        <dbReference type="Proteomes" id="UP001321760"/>
    </source>
</evidence>
<dbReference type="PANTHER" id="PTHR33112">
    <property type="entry name" value="DOMAIN PROTEIN, PUTATIVE-RELATED"/>
    <property type="match status" value="1"/>
</dbReference>
<keyword evidence="4" id="KW-1185">Reference proteome</keyword>
<evidence type="ECO:0000256" key="1">
    <source>
        <dbReference type="SAM" id="Phobius"/>
    </source>
</evidence>
<comment type="caution">
    <text evidence="3">The sequence shown here is derived from an EMBL/GenBank/DDBJ whole genome shotgun (WGS) entry which is preliminary data.</text>
</comment>
<dbReference type="InterPro" id="IPR010730">
    <property type="entry name" value="HET"/>
</dbReference>
<feature type="transmembrane region" description="Helical" evidence="1">
    <location>
        <begin position="78"/>
        <end position="96"/>
    </location>
</feature>
<evidence type="ECO:0000259" key="2">
    <source>
        <dbReference type="Pfam" id="PF06985"/>
    </source>
</evidence>
<proteinExistence type="predicted"/>
<feature type="transmembrane region" description="Helical" evidence="1">
    <location>
        <begin position="130"/>
        <end position="150"/>
    </location>
</feature>
<reference evidence="3" key="2">
    <citation type="submission" date="2023-05" db="EMBL/GenBank/DDBJ databases">
        <authorList>
            <consortium name="Lawrence Berkeley National Laboratory"/>
            <person name="Steindorff A."/>
            <person name="Hensen N."/>
            <person name="Bonometti L."/>
            <person name="Westerberg I."/>
            <person name="Brannstrom I.O."/>
            <person name="Guillou S."/>
            <person name="Cros-Aarteil S."/>
            <person name="Calhoun S."/>
            <person name="Haridas S."/>
            <person name="Kuo A."/>
            <person name="Mondo S."/>
            <person name="Pangilinan J."/>
            <person name="Riley R."/>
            <person name="Labutti K."/>
            <person name="Andreopoulos B."/>
            <person name="Lipzen A."/>
            <person name="Chen C."/>
            <person name="Yanf M."/>
            <person name="Daum C."/>
            <person name="Ng V."/>
            <person name="Clum A."/>
            <person name="Ohm R."/>
            <person name="Martin F."/>
            <person name="Silar P."/>
            <person name="Natvig D."/>
            <person name="Lalanne C."/>
            <person name="Gautier V."/>
            <person name="Ament-Velasquez S.L."/>
            <person name="Kruys A."/>
            <person name="Hutchinson M.I."/>
            <person name="Powell A.J."/>
            <person name="Barry K."/>
            <person name="Miller A.N."/>
            <person name="Grigoriev I.V."/>
            <person name="Debuchy R."/>
            <person name="Gladieux P."/>
            <person name="Thoren M.H."/>
            <person name="Johannesson H."/>
        </authorList>
    </citation>
    <scope>NUCLEOTIDE SEQUENCE</scope>
    <source>
        <strain evidence="3">PSN243</strain>
    </source>
</reference>
<feature type="transmembrane region" description="Helical" evidence="1">
    <location>
        <begin position="24"/>
        <end position="43"/>
    </location>
</feature>